<reference evidence="11 12" key="1">
    <citation type="submission" date="2020-07" db="EMBL/GenBank/DDBJ databases">
        <title>MOT database genomes.</title>
        <authorList>
            <person name="Joseph S."/>
            <person name="Aduse-Opoku J."/>
            <person name="Hashim A."/>
            <person name="Wade W."/>
            <person name="Curtis M."/>
        </authorList>
    </citation>
    <scope>NUCLEOTIDE SEQUENCE [LARGE SCALE GENOMIC DNA]</scope>
    <source>
        <strain evidence="11 12">DSM 100099</strain>
    </source>
</reference>
<evidence type="ECO:0000256" key="4">
    <source>
        <dbReference type="ARBA" id="ARBA00022475"/>
    </source>
</evidence>
<dbReference type="InterPro" id="IPR047817">
    <property type="entry name" value="ABC2_TM_bact-type"/>
</dbReference>
<comment type="similarity">
    <text evidence="2 9">Belongs to the ABC-2 integral membrane protein family.</text>
</comment>
<dbReference type="AlphaFoldDB" id="A0A853EV69"/>
<feature type="transmembrane region" description="Helical" evidence="9">
    <location>
        <begin position="83"/>
        <end position="106"/>
    </location>
</feature>
<feature type="transmembrane region" description="Helical" evidence="9">
    <location>
        <begin position="160"/>
        <end position="184"/>
    </location>
</feature>
<feature type="domain" description="ABC transmembrane type-2" evidence="10">
    <location>
        <begin position="47"/>
        <end position="281"/>
    </location>
</feature>
<keyword evidence="8 9" id="KW-0472">Membrane</keyword>
<evidence type="ECO:0000259" key="10">
    <source>
        <dbReference type="PROSITE" id="PS51012"/>
    </source>
</evidence>
<comment type="caution">
    <text evidence="11">The sequence shown here is derived from an EMBL/GenBank/DDBJ whole genome shotgun (WGS) entry which is preliminary data.</text>
</comment>
<feature type="transmembrane region" description="Helical" evidence="9">
    <location>
        <begin position="46"/>
        <end position="71"/>
    </location>
</feature>
<sequence>MTTVSAGDDVFVRPGRGAGLVDVFRRRYLVKLLVRKELRVRYRGSVLGLLWSYVKPAVQFLVFYFAVGVFLKMNDSVENFSVYLFSGIVAVNFFSEAFGNATRSIVGNSALVKKIYLPRELFPVSSLWVAMVHFFPQLLVLLVGAAIVGWRPTPMQLAGAVLGMVIIMVFALGLGLLFGAVNVLFRDAENIVDLILMVVTWLSPVLYQWTNVTDALGDGLAWRIYQANPMTAAVNLFHWGFWYGTTDGTAPLPPDLLVMGLVSLGIAVAFLVVGQVVFRRLDGRFAQEL</sequence>
<evidence type="ECO:0000256" key="3">
    <source>
        <dbReference type="ARBA" id="ARBA00022448"/>
    </source>
</evidence>
<gene>
    <name evidence="11" type="ORF">HZZ10_13030</name>
</gene>
<dbReference type="PROSITE" id="PS51012">
    <property type="entry name" value="ABC_TM2"/>
    <property type="match status" value="1"/>
</dbReference>
<evidence type="ECO:0000256" key="1">
    <source>
        <dbReference type="ARBA" id="ARBA00004429"/>
    </source>
</evidence>
<name>A0A853EV69_9MICO</name>
<dbReference type="GO" id="GO:0015920">
    <property type="term" value="P:lipopolysaccharide transport"/>
    <property type="evidence" value="ECO:0007669"/>
    <property type="project" value="TreeGrafter"/>
</dbReference>
<keyword evidence="12" id="KW-1185">Reference proteome</keyword>
<feature type="transmembrane region" description="Helical" evidence="9">
    <location>
        <begin position="256"/>
        <end position="278"/>
    </location>
</feature>
<dbReference type="GO" id="GO:0005886">
    <property type="term" value="C:plasma membrane"/>
    <property type="evidence" value="ECO:0007669"/>
    <property type="project" value="UniProtKB-SubCell"/>
</dbReference>
<organism evidence="11 12">
    <name type="scientific">Sanguibacter inulinus</name>
    <dbReference type="NCBI Taxonomy" id="60922"/>
    <lineage>
        <taxon>Bacteria</taxon>
        <taxon>Bacillati</taxon>
        <taxon>Actinomycetota</taxon>
        <taxon>Actinomycetes</taxon>
        <taxon>Micrococcales</taxon>
        <taxon>Sanguibacteraceae</taxon>
        <taxon>Sanguibacter</taxon>
    </lineage>
</organism>
<evidence type="ECO:0000256" key="6">
    <source>
        <dbReference type="ARBA" id="ARBA00022692"/>
    </source>
</evidence>
<accession>A0A853EV69</accession>
<feature type="transmembrane region" description="Helical" evidence="9">
    <location>
        <begin position="191"/>
        <end position="210"/>
    </location>
</feature>
<evidence type="ECO:0000256" key="7">
    <source>
        <dbReference type="ARBA" id="ARBA00022989"/>
    </source>
</evidence>
<dbReference type="GO" id="GO:0140359">
    <property type="term" value="F:ABC-type transporter activity"/>
    <property type="evidence" value="ECO:0007669"/>
    <property type="project" value="InterPro"/>
</dbReference>
<dbReference type="Proteomes" id="UP000561011">
    <property type="component" value="Unassembled WGS sequence"/>
</dbReference>
<evidence type="ECO:0000256" key="8">
    <source>
        <dbReference type="ARBA" id="ARBA00023136"/>
    </source>
</evidence>
<keyword evidence="4 9" id="KW-1003">Cell membrane</keyword>
<feature type="transmembrane region" description="Helical" evidence="9">
    <location>
        <begin position="127"/>
        <end position="148"/>
    </location>
</feature>
<keyword evidence="6 9" id="KW-0812">Transmembrane</keyword>
<dbReference type="RefSeq" id="WP_179913830.1">
    <property type="nucleotide sequence ID" value="NZ_JACBYE010000034.1"/>
</dbReference>
<dbReference type="Pfam" id="PF01061">
    <property type="entry name" value="ABC2_membrane"/>
    <property type="match status" value="1"/>
</dbReference>
<keyword evidence="5" id="KW-0997">Cell inner membrane</keyword>
<proteinExistence type="inferred from homology"/>
<keyword evidence="3 9" id="KW-0813">Transport</keyword>
<dbReference type="EMBL" id="JACBYE010000034">
    <property type="protein sequence ID" value="NYS94437.1"/>
    <property type="molecule type" value="Genomic_DNA"/>
</dbReference>
<protein>
    <recommendedName>
        <fullName evidence="9">Transport permease protein</fullName>
    </recommendedName>
</protein>
<comment type="subcellular location">
    <subcellularLocation>
        <location evidence="1">Cell inner membrane</location>
        <topology evidence="1">Multi-pass membrane protein</topology>
    </subcellularLocation>
    <subcellularLocation>
        <location evidence="9">Cell membrane</location>
        <topology evidence="9">Multi-pass membrane protein</topology>
    </subcellularLocation>
</comment>
<evidence type="ECO:0000256" key="9">
    <source>
        <dbReference type="RuleBase" id="RU361157"/>
    </source>
</evidence>
<evidence type="ECO:0000313" key="11">
    <source>
        <dbReference type="EMBL" id="NYS94437.1"/>
    </source>
</evidence>
<evidence type="ECO:0000313" key="12">
    <source>
        <dbReference type="Proteomes" id="UP000561011"/>
    </source>
</evidence>
<evidence type="ECO:0000256" key="2">
    <source>
        <dbReference type="ARBA" id="ARBA00007783"/>
    </source>
</evidence>
<dbReference type="PANTHER" id="PTHR30413:SF8">
    <property type="entry name" value="TRANSPORT PERMEASE PROTEIN"/>
    <property type="match status" value="1"/>
</dbReference>
<dbReference type="PANTHER" id="PTHR30413">
    <property type="entry name" value="INNER MEMBRANE TRANSPORT PERMEASE"/>
    <property type="match status" value="1"/>
</dbReference>
<evidence type="ECO:0000256" key="5">
    <source>
        <dbReference type="ARBA" id="ARBA00022519"/>
    </source>
</evidence>
<dbReference type="InterPro" id="IPR013525">
    <property type="entry name" value="ABC2_TM"/>
</dbReference>
<keyword evidence="7 9" id="KW-1133">Transmembrane helix</keyword>